<comment type="caution">
    <text evidence="1">The sequence shown here is derived from an EMBL/GenBank/DDBJ whole genome shotgun (WGS) entry which is preliminary data.</text>
</comment>
<dbReference type="PANTHER" id="PTHR47510">
    <property type="entry name" value="REVERSE TRANSCRIPTASE DOMAIN-CONTAINING PROTEIN"/>
    <property type="match status" value="1"/>
</dbReference>
<dbReference type="OrthoDB" id="410381at2759"/>
<dbReference type="Proteomes" id="UP001152795">
    <property type="component" value="Unassembled WGS sequence"/>
</dbReference>
<gene>
    <name evidence="1" type="ORF">PACLA_8A002770</name>
</gene>
<accession>A0A6S7JI54</accession>
<organism evidence="1 2">
    <name type="scientific">Paramuricea clavata</name>
    <name type="common">Red gorgonian</name>
    <name type="synonym">Violescent sea-whip</name>
    <dbReference type="NCBI Taxonomy" id="317549"/>
    <lineage>
        <taxon>Eukaryota</taxon>
        <taxon>Metazoa</taxon>
        <taxon>Cnidaria</taxon>
        <taxon>Anthozoa</taxon>
        <taxon>Octocorallia</taxon>
        <taxon>Malacalcyonacea</taxon>
        <taxon>Plexauridae</taxon>
        <taxon>Paramuricea</taxon>
    </lineage>
</organism>
<reference evidence="1" key="1">
    <citation type="submission" date="2020-04" db="EMBL/GenBank/DDBJ databases">
        <authorList>
            <person name="Alioto T."/>
            <person name="Alioto T."/>
            <person name="Gomez Garrido J."/>
        </authorList>
    </citation>
    <scope>NUCLEOTIDE SEQUENCE</scope>
    <source>
        <strain evidence="1">A484AB</strain>
    </source>
</reference>
<evidence type="ECO:0000313" key="1">
    <source>
        <dbReference type="EMBL" id="CAB4032086.1"/>
    </source>
</evidence>
<evidence type="ECO:0000313" key="2">
    <source>
        <dbReference type="Proteomes" id="UP001152795"/>
    </source>
</evidence>
<dbReference type="AlphaFoldDB" id="A0A6S7JI54"/>
<keyword evidence="2" id="KW-1185">Reference proteome</keyword>
<proteinExistence type="predicted"/>
<sequence>MRIRGNSLPWITPNIKNLMKTRDFHKKKAVKFDYQLHWAKYKDTRNKVNSELYKAKNRYFCDKFEDCAQTKDPKQSWHHIDHILGKNFKSNNIPQLKIGDIIISDNLTIGEAFNDFFMSIGQKLSAEIDHDALDLSANLGASPVTLFTLSEISE</sequence>
<protein>
    <submittedName>
        <fullName evidence="1">Uncharacterized protein</fullName>
    </submittedName>
</protein>
<dbReference type="PANTHER" id="PTHR47510:SF3">
    <property type="entry name" value="ENDO_EXONUCLEASE_PHOSPHATASE DOMAIN-CONTAINING PROTEIN"/>
    <property type="match status" value="1"/>
</dbReference>
<dbReference type="EMBL" id="CACRXK020018115">
    <property type="protein sequence ID" value="CAB4032086.1"/>
    <property type="molecule type" value="Genomic_DNA"/>
</dbReference>
<name>A0A6S7JI54_PARCT</name>